<feature type="compositionally biased region" description="Pro residues" evidence="4">
    <location>
        <begin position="88"/>
        <end position="108"/>
    </location>
</feature>
<sequence length="489" mass="46609">MSRRRATVGGHTLVRVSDTSPSSPTPATDPTARPAGGPGTGTLPGGPAGERPGGYPTAPYGSGLPAGGHAPGSTPGPGAPWTRHDVPGGPPGTPPPTPGPAGPPPGPSGPRRRPSVALVAGALAAVLVAGGVGGAVGYEAASTAGGGTSVLSSAPSSSGSTDQAPAAAPGSVEQVADTVLPSVVQLEGPSGEGSGVVISADGLILTNAHVLEAGQAAQQESPLGGAQPAPEPGTAQGLTAVFQDGNRAPVQVVGTDTGADLAVVRAQGVSGLTPATIGDSSQLRVGQEVVAVGSPLGLSGTVTTGIVSALQRPVATGGAQSGQATVLDAIQTDAAINPGNSGGALVDMQGRVIGITSAIASLGQSQGGQGGQSGSIGLGFAIPIDQAQRIGTELINQGYATRAVLGVGVTEGADGAVLGQVAPGGPAAAAGLQQGDVVTRVNDRVIPDADSLVAAIRSQEPGAQVTLTVTSPGGQPRPVPVTLGSERAG</sequence>
<dbReference type="Gene3D" id="2.30.42.10">
    <property type="match status" value="1"/>
</dbReference>
<dbReference type="SMART" id="SM00228">
    <property type="entry name" value="PDZ"/>
    <property type="match status" value="1"/>
</dbReference>
<keyword evidence="3" id="KW-0378">Hydrolase</keyword>
<keyword evidence="5" id="KW-1133">Transmembrane helix</keyword>
<keyword evidence="5" id="KW-0812">Transmembrane</keyword>
<evidence type="ECO:0000313" key="7">
    <source>
        <dbReference type="EMBL" id="GAA4870375.1"/>
    </source>
</evidence>
<name>A0ABP9EAC2_9PSEU</name>
<organism evidence="7 8">
    <name type="scientific">Actinomycetospora straminea</name>
    <dbReference type="NCBI Taxonomy" id="663607"/>
    <lineage>
        <taxon>Bacteria</taxon>
        <taxon>Bacillati</taxon>
        <taxon>Actinomycetota</taxon>
        <taxon>Actinomycetes</taxon>
        <taxon>Pseudonocardiales</taxon>
        <taxon>Pseudonocardiaceae</taxon>
        <taxon>Actinomycetospora</taxon>
    </lineage>
</organism>
<proteinExistence type="inferred from homology"/>
<dbReference type="SUPFAM" id="SSF50494">
    <property type="entry name" value="Trypsin-like serine proteases"/>
    <property type="match status" value="1"/>
</dbReference>
<reference evidence="8" key="1">
    <citation type="journal article" date="2019" name="Int. J. Syst. Evol. Microbiol.">
        <title>The Global Catalogue of Microorganisms (GCM) 10K type strain sequencing project: providing services to taxonomists for standard genome sequencing and annotation.</title>
        <authorList>
            <consortium name="The Broad Institute Genomics Platform"/>
            <consortium name="The Broad Institute Genome Sequencing Center for Infectious Disease"/>
            <person name="Wu L."/>
            <person name="Ma J."/>
        </authorList>
    </citation>
    <scope>NUCLEOTIDE SEQUENCE [LARGE SCALE GENOMIC DNA]</scope>
    <source>
        <strain evidence="8">JCM 17983</strain>
    </source>
</reference>
<dbReference type="Pfam" id="PF13365">
    <property type="entry name" value="Trypsin_2"/>
    <property type="match status" value="1"/>
</dbReference>
<dbReference type="InterPro" id="IPR051201">
    <property type="entry name" value="Chloro_Bact_Ser_Proteases"/>
</dbReference>
<evidence type="ECO:0000256" key="2">
    <source>
        <dbReference type="ARBA" id="ARBA00022670"/>
    </source>
</evidence>
<evidence type="ECO:0000256" key="4">
    <source>
        <dbReference type="SAM" id="MobiDB-lite"/>
    </source>
</evidence>
<feature type="domain" description="PDZ" evidence="6">
    <location>
        <begin position="394"/>
        <end position="473"/>
    </location>
</feature>
<dbReference type="SUPFAM" id="SSF50156">
    <property type="entry name" value="PDZ domain-like"/>
    <property type="match status" value="1"/>
</dbReference>
<feature type="compositionally biased region" description="Low complexity" evidence="4">
    <location>
        <begin position="17"/>
        <end position="35"/>
    </location>
</feature>
<accession>A0ABP9EAC2</accession>
<dbReference type="InterPro" id="IPR001940">
    <property type="entry name" value="Peptidase_S1C"/>
</dbReference>
<feature type="region of interest" description="Disordered" evidence="4">
    <location>
        <begin position="468"/>
        <end position="489"/>
    </location>
</feature>
<dbReference type="Pfam" id="PF13180">
    <property type="entry name" value="PDZ_2"/>
    <property type="match status" value="1"/>
</dbReference>
<comment type="similarity">
    <text evidence="1">Belongs to the peptidase S1C family.</text>
</comment>
<feature type="region of interest" description="Disordered" evidence="4">
    <location>
        <begin position="216"/>
        <end position="237"/>
    </location>
</feature>
<evidence type="ECO:0000259" key="6">
    <source>
        <dbReference type="PROSITE" id="PS50106"/>
    </source>
</evidence>
<dbReference type="EMBL" id="BAABHQ010000004">
    <property type="protein sequence ID" value="GAA4870375.1"/>
    <property type="molecule type" value="Genomic_DNA"/>
</dbReference>
<dbReference type="InterPro" id="IPR009003">
    <property type="entry name" value="Peptidase_S1_PA"/>
</dbReference>
<evidence type="ECO:0000256" key="3">
    <source>
        <dbReference type="ARBA" id="ARBA00022801"/>
    </source>
</evidence>
<feature type="transmembrane region" description="Helical" evidence="5">
    <location>
        <begin position="116"/>
        <end position="138"/>
    </location>
</feature>
<dbReference type="InterPro" id="IPR043504">
    <property type="entry name" value="Peptidase_S1_PA_chymotrypsin"/>
</dbReference>
<evidence type="ECO:0000313" key="8">
    <source>
        <dbReference type="Proteomes" id="UP001500457"/>
    </source>
</evidence>
<comment type="caution">
    <text evidence="7">The sequence shown here is derived from an EMBL/GenBank/DDBJ whole genome shotgun (WGS) entry which is preliminary data.</text>
</comment>
<dbReference type="PRINTS" id="PR00834">
    <property type="entry name" value="PROTEASES2C"/>
</dbReference>
<dbReference type="Proteomes" id="UP001500457">
    <property type="component" value="Unassembled WGS sequence"/>
</dbReference>
<feature type="region of interest" description="Disordered" evidence="4">
    <location>
        <begin position="146"/>
        <end position="172"/>
    </location>
</feature>
<keyword evidence="5" id="KW-0472">Membrane</keyword>
<keyword evidence="2" id="KW-0645">Protease</keyword>
<evidence type="ECO:0000256" key="1">
    <source>
        <dbReference type="ARBA" id="ARBA00010541"/>
    </source>
</evidence>
<gene>
    <name evidence="7" type="ORF">GCM10023203_19520</name>
</gene>
<dbReference type="InterPro" id="IPR001478">
    <property type="entry name" value="PDZ"/>
</dbReference>
<dbReference type="PROSITE" id="PS50106">
    <property type="entry name" value="PDZ"/>
    <property type="match status" value="1"/>
</dbReference>
<evidence type="ECO:0000256" key="5">
    <source>
        <dbReference type="SAM" id="Phobius"/>
    </source>
</evidence>
<protein>
    <recommendedName>
        <fullName evidence="6">PDZ domain-containing protein</fullName>
    </recommendedName>
</protein>
<dbReference type="Gene3D" id="2.40.10.10">
    <property type="entry name" value="Trypsin-like serine proteases"/>
    <property type="match status" value="2"/>
</dbReference>
<dbReference type="PANTHER" id="PTHR43343:SF3">
    <property type="entry name" value="PROTEASE DO-LIKE 8, CHLOROPLASTIC"/>
    <property type="match status" value="1"/>
</dbReference>
<feature type="compositionally biased region" description="Gly residues" evidence="4">
    <location>
        <begin position="36"/>
        <end position="52"/>
    </location>
</feature>
<dbReference type="PANTHER" id="PTHR43343">
    <property type="entry name" value="PEPTIDASE S12"/>
    <property type="match status" value="1"/>
</dbReference>
<dbReference type="InterPro" id="IPR036034">
    <property type="entry name" value="PDZ_sf"/>
</dbReference>
<feature type="compositionally biased region" description="Low complexity" evidence="4">
    <location>
        <begin position="149"/>
        <end position="160"/>
    </location>
</feature>
<feature type="region of interest" description="Disordered" evidence="4">
    <location>
        <begin position="1"/>
        <end position="114"/>
    </location>
</feature>
<keyword evidence="8" id="KW-1185">Reference proteome</keyword>